<keyword evidence="2" id="KW-1185">Reference proteome</keyword>
<dbReference type="EMBL" id="CM037158">
    <property type="protein sequence ID" value="KAH7850747.1"/>
    <property type="molecule type" value="Genomic_DNA"/>
</dbReference>
<dbReference type="Proteomes" id="UP000828048">
    <property type="component" value="Chromosome 8"/>
</dbReference>
<comment type="caution">
    <text evidence="1">The sequence shown here is derived from an EMBL/GenBank/DDBJ whole genome shotgun (WGS) entry which is preliminary data.</text>
</comment>
<gene>
    <name evidence="1" type="ORF">Vadar_002408</name>
</gene>
<proteinExistence type="predicted"/>
<reference evidence="1 2" key="1">
    <citation type="journal article" date="2021" name="Hortic Res">
        <title>High-quality reference genome and annotation aids understanding of berry development for evergreen blueberry (Vaccinium darrowii).</title>
        <authorList>
            <person name="Yu J."/>
            <person name="Hulse-Kemp A.M."/>
            <person name="Babiker E."/>
            <person name="Staton M."/>
        </authorList>
    </citation>
    <scope>NUCLEOTIDE SEQUENCE [LARGE SCALE GENOMIC DNA]</scope>
    <source>
        <strain evidence="2">cv. NJ 8807/NJ 8810</strain>
        <tissue evidence="1">Young leaf</tissue>
    </source>
</reference>
<evidence type="ECO:0000313" key="2">
    <source>
        <dbReference type="Proteomes" id="UP000828048"/>
    </source>
</evidence>
<organism evidence="1 2">
    <name type="scientific">Vaccinium darrowii</name>
    <dbReference type="NCBI Taxonomy" id="229202"/>
    <lineage>
        <taxon>Eukaryota</taxon>
        <taxon>Viridiplantae</taxon>
        <taxon>Streptophyta</taxon>
        <taxon>Embryophyta</taxon>
        <taxon>Tracheophyta</taxon>
        <taxon>Spermatophyta</taxon>
        <taxon>Magnoliopsida</taxon>
        <taxon>eudicotyledons</taxon>
        <taxon>Gunneridae</taxon>
        <taxon>Pentapetalae</taxon>
        <taxon>asterids</taxon>
        <taxon>Ericales</taxon>
        <taxon>Ericaceae</taxon>
        <taxon>Vaccinioideae</taxon>
        <taxon>Vaccinieae</taxon>
        <taxon>Vaccinium</taxon>
    </lineage>
</organism>
<protein>
    <submittedName>
        <fullName evidence="1">Uncharacterized protein</fullName>
    </submittedName>
</protein>
<evidence type="ECO:0000313" key="1">
    <source>
        <dbReference type="EMBL" id="KAH7850747.1"/>
    </source>
</evidence>
<accession>A0ACB7YB61</accession>
<name>A0ACB7YB61_9ERIC</name>
<sequence length="197" mass="22543">MGKMSGLFDLESQFAFHRAYHSNQVNVWIHMLFIWPIFFTFLVLFYFTPPVFNCPFQTCLGLVPNFGLFFTLTYVLYYVCLDRKAGTLAAFLCLACWVSASLVAKHLGYSLAWKVVLGVQLLCWTTQIIGHAVFEKRSPNVAENFAQALLTVPYLVLLEALQSFFGYEPYPGFHASVKAKRDAEIKKWKENKAKKSL</sequence>